<feature type="domain" description="AB hydrolase-1" evidence="1">
    <location>
        <begin position="5"/>
        <end position="253"/>
    </location>
</feature>
<dbReference type="InterPro" id="IPR052897">
    <property type="entry name" value="Sec-Metab_Biosynth_Hydrolase"/>
</dbReference>
<dbReference type="SUPFAM" id="SSF53474">
    <property type="entry name" value="alpha/beta-Hydrolases"/>
    <property type="match status" value="1"/>
</dbReference>
<proteinExistence type="predicted"/>
<evidence type="ECO:0000313" key="3">
    <source>
        <dbReference type="Proteomes" id="UP000308549"/>
    </source>
</evidence>
<evidence type="ECO:0000313" key="2">
    <source>
        <dbReference type="EMBL" id="TKA28901.1"/>
    </source>
</evidence>
<accession>A0A4U0U1S2</accession>
<dbReference type="InterPro" id="IPR000073">
    <property type="entry name" value="AB_hydrolase_1"/>
</dbReference>
<dbReference type="Gene3D" id="3.40.50.1820">
    <property type="entry name" value="alpha/beta hydrolase"/>
    <property type="match status" value="1"/>
</dbReference>
<dbReference type="OrthoDB" id="408373at2759"/>
<dbReference type="EMBL" id="NAJL01000016">
    <property type="protein sequence ID" value="TKA28901.1"/>
    <property type="molecule type" value="Genomic_DNA"/>
</dbReference>
<dbReference type="PANTHER" id="PTHR37017:SF11">
    <property type="entry name" value="ESTERASE_LIPASE_THIOESTERASE DOMAIN-CONTAINING PROTEIN"/>
    <property type="match status" value="1"/>
</dbReference>
<name>A0A4U0U1S2_9PEZI</name>
<dbReference type="Pfam" id="PF12697">
    <property type="entry name" value="Abhydrolase_6"/>
    <property type="match status" value="1"/>
</dbReference>
<sequence>MKPTILLVHGAYHQPAHFAKLADHLEEMGYETEGVALPSVGADADPGNALSQDAAAIKEGLVNLTQQGKNVVLFMHSYGGITQNCGSEAAASFLEQRKPQADEGTATIVRLIYVNAYALNKGDSWAAEHTAGKDPNAANFPASVDDKGIATWLKPVEYYYTPTTDAAEAEAAVALLRPMATSAFLEPTQYGAYAWAEYGVPVSYVGCKLDRMLPISMQEDFVKRMREAMVSVTATWLQYDHSPFLSHAEELAKIVDVAVEKGE</sequence>
<evidence type="ECO:0000259" key="1">
    <source>
        <dbReference type="Pfam" id="PF12697"/>
    </source>
</evidence>
<comment type="caution">
    <text evidence="2">The sequence shown here is derived from an EMBL/GenBank/DDBJ whole genome shotgun (WGS) entry which is preliminary data.</text>
</comment>
<gene>
    <name evidence="2" type="ORF">B0A50_03312</name>
</gene>
<dbReference type="Proteomes" id="UP000308549">
    <property type="component" value="Unassembled WGS sequence"/>
</dbReference>
<dbReference type="PANTHER" id="PTHR37017">
    <property type="entry name" value="AB HYDROLASE-1 DOMAIN-CONTAINING PROTEIN-RELATED"/>
    <property type="match status" value="1"/>
</dbReference>
<protein>
    <recommendedName>
        <fullName evidence="1">AB hydrolase-1 domain-containing protein</fullName>
    </recommendedName>
</protein>
<organism evidence="2 3">
    <name type="scientific">Salinomyces thailandicus</name>
    <dbReference type="NCBI Taxonomy" id="706561"/>
    <lineage>
        <taxon>Eukaryota</taxon>
        <taxon>Fungi</taxon>
        <taxon>Dikarya</taxon>
        <taxon>Ascomycota</taxon>
        <taxon>Pezizomycotina</taxon>
        <taxon>Dothideomycetes</taxon>
        <taxon>Dothideomycetidae</taxon>
        <taxon>Mycosphaerellales</taxon>
        <taxon>Teratosphaeriaceae</taxon>
        <taxon>Salinomyces</taxon>
    </lineage>
</organism>
<dbReference type="AlphaFoldDB" id="A0A4U0U1S2"/>
<dbReference type="InterPro" id="IPR029058">
    <property type="entry name" value="AB_hydrolase_fold"/>
</dbReference>
<keyword evidence="3" id="KW-1185">Reference proteome</keyword>
<reference evidence="2 3" key="1">
    <citation type="submission" date="2017-03" db="EMBL/GenBank/DDBJ databases">
        <title>Genomes of endolithic fungi from Antarctica.</title>
        <authorList>
            <person name="Coleine C."/>
            <person name="Masonjones S."/>
            <person name="Stajich J.E."/>
        </authorList>
    </citation>
    <scope>NUCLEOTIDE SEQUENCE [LARGE SCALE GENOMIC DNA]</scope>
    <source>
        <strain evidence="2 3">CCFEE 6315</strain>
    </source>
</reference>